<protein>
    <submittedName>
        <fullName evidence="1">Uncharacterized protein</fullName>
    </submittedName>
</protein>
<evidence type="ECO:0000313" key="1">
    <source>
        <dbReference type="EMBL" id="KAA0977163.1"/>
    </source>
</evidence>
<sequence length="116" mass="11934">MTWRLLVHLAGPGTEPFPDVATALQVARNAHERMSDTIVEVIVQGPSVSQLAADGKHAPDIAALHGIPGICITACANSLHAAGLAPDALVEGVAVVPAAIAHLAQRQHDGAAYVRL</sequence>
<organism evidence="1 2">
    <name type="scientific">Paeniglutamicibacter gangotriensis</name>
    <dbReference type="NCBI Taxonomy" id="254787"/>
    <lineage>
        <taxon>Bacteria</taxon>
        <taxon>Bacillati</taxon>
        <taxon>Actinomycetota</taxon>
        <taxon>Actinomycetes</taxon>
        <taxon>Micrococcales</taxon>
        <taxon>Micrococcaceae</taxon>
        <taxon>Paeniglutamicibacter</taxon>
    </lineage>
</organism>
<dbReference type="EMBL" id="VOBL01000008">
    <property type="protein sequence ID" value="KAA0977163.1"/>
    <property type="molecule type" value="Genomic_DNA"/>
</dbReference>
<comment type="caution">
    <text evidence="1">The sequence shown here is derived from an EMBL/GenBank/DDBJ whole genome shotgun (WGS) entry which is preliminary data.</text>
</comment>
<accession>A0A5B0EE59</accession>
<dbReference type="RefSeq" id="WP_149619543.1">
    <property type="nucleotide sequence ID" value="NZ_VOBL01000008.1"/>
</dbReference>
<proteinExistence type="predicted"/>
<dbReference type="InterPro" id="IPR027396">
    <property type="entry name" value="DsrEFH-like"/>
</dbReference>
<dbReference type="Gene3D" id="3.40.1260.10">
    <property type="entry name" value="DsrEFH-like"/>
    <property type="match status" value="1"/>
</dbReference>
<dbReference type="OrthoDB" id="5113984at2"/>
<dbReference type="Proteomes" id="UP000323856">
    <property type="component" value="Unassembled WGS sequence"/>
</dbReference>
<gene>
    <name evidence="1" type="ORF">FQ154_09715</name>
</gene>
<reference evidence="1 2" key="1">
    <citation type="submission" date="2019-07" db="EMBL/GenBank/DDBJ databases">
        <title>Analysis of the biochemical properties, biological activity and biotechnological potential of siderophores and biosurfactants produced by Antarctic psychrotolerant bacteria.</title>
        <authorList>
            <person name="Styczynski M."/>
            <person name="Krucon T."/>
            <person name="Decewicz P."/>
            <person name="Dziewit L."/>
        </authorList>
    </citation>
    <scope>NUCLEOTIDE SEQUENCE [LARGE SCALE GENOMIC DNA]</scope>
    <source>
        <strain evidence="1 2">ANT_H27</strain>
    </source>
</reference>
<dbReference type="SUPFAM" id="SSF75169">
    <property type="entry name" value="DsrEFH-like"/>
    <property type="match status" value="1"/>
</dbReference>
<dbReference type="AlphaFoldDB" id="A0A5B0EE59"/>
<name>A0A5B0EE59_9MICC</name>
<evidence type="ECO:0000313" key="2">
    <source>
        <dbReference type="Proteomes" id="UP000323856"/>
    </source>
</evidence>